<dbReference type="Pfam" id="PF00857">
    <property type="entry name" value="Isochorismatase"/>
    <property type="match status" value="1"/>
</dbReference>
<dbReference type="Proteomes" id="UP000476030">
    <property type="component" value="Unassembled WGS sequence"/>
</dbReference>
<sequence length="240" mass="26402">MSNLDLDAICNRDYKVVTKIDPKKTILLVIDMQRFFLEPGQPAYLPGGDGAPSGVDVIAPSAKVIEWCREKGITVMYSKWGLRGDGWDVGRWADKWPTWNAGTPEGPAWPPEGPESSGRFRNYSYATDIVQELEPAEGELVLAKSRYSSFDGTILDTSLRERPEVDTILMIGVTTGFCVRYTANDAFARNYRVGVIADCTSAVNDPLFEEGGAGQYVAALRDISIGLGDVMSSEELFKML</sequence>
<evidence type="ECO:0000259" key="2">
    <source>
        <dbReference type="Pfam" id="PF00857"/>
    </source>
</evidence>
<keyword evidence="1" id="KW-0378">Hydrolase</keyword>
<evidence type="ECO:0000313" key="3">
    <source>
        <dbReference type="EMBL" id="MZR30066.1"/>
    </source>
</evidence>
<keyword evidence="4" id="KW-1185">Reference proteome</keyword>
<gene>
    <name evidence="3" type="ORF">GQE98_05385</name>
</gene>
<dbReference type="InterPro" id="IPR036380">
    <property type="entry name" value="Isochorismatase-like_sf"/>
</dbReference>
<evidence type="ECO:0000313" key="4">
    <source>
        <dbReference type="Proteomes" id="UP000476030"/>
    </source>
</evidence>
<dbReference type="AlphaFoldDB" id="A0A6L8W4N9"/>
<protein>
    <submittedName>
        <fullName evidence="3">Isochorismatase family protein</fullName>
    </submittedName>
</protein>
<dbReference type="InterPro" id="IPR050272">
    <property type="entry name" value="Isochorismatase-like_hydrls"/>
</dbReference>
<name>A0A6L8W4N9_9PROT</name>
<accession>A0A6L8W4N9</accession>
<feature type="domain" description="Isochorismatase-like" evidence="2">
    <location>
        <begin position="25"/>
        <end position="213"/>
    </location>
</feature>
<dbReference type="EMBL" id="WTUW01000001">
    <property type="protein sequence ID" value="MZR30066.1"/>
    <property type="molecule type" value="Genomic_DNA"/>
</dbReference>
<dbReference type="PANTHER" id="PTHR43540:SF6">
    <property type="entry name" value="ISOCHORISMATASE-LIKE DOMAIN-CONTAINING PROTEIN"/>
    <property type="match status" value="1"/>
</dbReference>
<proteinExistence type="predicted"/>
<dbReference type="GO" id="GO:0016787">
    <property type="term" value="F:hydrolase activity"/>
    <property type="evidence" value="ECO:0007669"/>
    <property type="project" value="UniProtKB-KW"/>
</dbReference>
<dbReference type="RefSeq" id="WP_161314597.1">
    <property type="nucleotide sequence ID" value="NZ_WTUW01000001.1"/>
</dbReference>
<reference evidence="3 4" key="1">
    <citation type="submission" date="2019-12" db="EMBL/GenBank/DDBJ databases">
        <title>Snethiella sp. nov. sp. isolated from sea sand.</title>
        <authorList>
            <person name="Kim J."/>
            <person name="Jeong S.E."/>
            <person name="Jung H.S."/>
            <person name="Jeon C.O."/>
        </authorList>
    </citation>
    <scope>NUCLEOTIDE SEQUENCE [LARGE SCALE GENOMIC DNA]</scope>
    <source>
        <strain evidence="3 4">DP05</strain>
    </source>
</reference>
<organism evidence="3 4">
    <name type="scientific">Sneathiella litorea</name>
    <dbReference type="NCBI Taxonomy" id="2606216"/>
    <lineage>
        <taxon>Bacteria</taxon>
        <taxon>Pseudomonadati</taxon>
        <taxon>Pseudomonadota</taxon>
        <taxon>Alphaproteobacteria</taxon>
        <taxon>Sneathiellales</taxon>
        <taxon>Sneathiellaceae</taxon>
        <taxon>Sneathiella</taxon>
    </lineage>
</organism>
<dbReference type="PANTHER" id="PTHR43540">
    <property type="entry name" value="PEROXYUREIDOACRYLATE/UREIDOACRYLATE AMIDOHYDROLASE-RELATED"/>
    <property type="match status" value="1"/>
</dbReference>
<evidence type="ECO:0000256" key="1">
    <source>
        <dbReference type="ARBA" id="ARBA00022801"/>
    </source>
</evidence>
<dbReference type="CDD" id="cd00431">
    <property type="entry name" value="cysteine_hydrolases"/>
    <property type="match status" value="1"/>
</dbReference>
<comment type="caution">
    <text evidence="3">The sequence shown here is derived from an EMBL/GenBank/DDBJ whole genome shotgun (WGS) entry which is preliminary data.</text>
</comment>
<dbReference type="InterPro" id="IPR000868">
    <property type="entry name" value="Isochorismatase-like_dom"/>
</dbReference>
<dbReference type="SUPFAM" id="SSF52499">
    <property type="entry name" value="Isochorismatase-like hydrolases"/>
    <property type="match status" value="1"/>
</dbReference>
<dbReference type="Gene3D" id="3.40.50.850">
    <property type="entry name" value="Isochorismatase-like"/>
    <property type="match status" value="1"/>
</dbReference>